<proteinExistence type="inferred from homology"/>
<dbReference type="NCBIfam" id="NF008352">
    <property type="entry name" value="PRK11139.1"/>
    <property type="match status" value="1"/>
</dbReference>
<dbReference type="InterPro" id="IPR005119">
    <property type="entry name" value="LysR_subst-bd"/>
</dbReference>
<dbReference type="PRINTS" id="PR00039">
    <property type="entry name" value="HTHLYSR"/>
</dbReference>
<sequence>MARKLPPLNSLRVFETAAQRLSFTRAAEELCVTTAAVSHQIKLLEDHLGIKLFVRTNNVLALTVAGERYLPRVREAFRALAQATDELMDENNAVLKVAVAPTFGAKWLVPRLYRFLAQHPEIRVEINTDSERNYRNSDITIDSRRAGFADLSVEPFLATGLIPVCSPELKARIRTPSDLANVTLLHEVSPLNDADYPNWEEWLSAAGVGDVDVRQGLVFSQALMALQAAIDGQGVALAQRLLIDYDVAAGRLVRLFDIATPLRLHYYLIHAPETRKNPAFQAFRGWLLAELNHSAGE</sequence>
<keyword evidence="7" id="KW-1185">Reference proteome</keyword>
<evidence type="ECO:0000256" key="1">
    <source>
        <dbReference type="ARBA" id="ARBA00009437"/>
    </source>
</evidence>
<comment type="caution">
    <text evidence="6">The sequence shown here is derived from an EMBL/GenBank/DDBJ whole genome shotgun (WGS) entry which is preliminary data.</text>
</comment>
<feature type="domain" description="HTH lysR-type" evidence="5">
    <location>
        <begin position="6"/>
        <end position="63"/>
    </location>
</feature>
<protein>
    <submittedName>
        <fullName evidence="6">LysR family glycine cleavage system transcriptional activator</fullName>
    </submittedName>
</protein>
<keyword evidence="4" id="KW-0804">Transcription</keyword>
<evidence type="ECO:0000259" key="5">
    <source>
        <dbReference type="PROSITE" id="PS50931"/>
    </source>
</evidence>
<dbReference type="Gene3D" id="3.40.190.10">
    <property type="entry name" value="Periplasmic binding protein-like II"/>
    <property type="match status" value="2"/>
</dbReference>
<dbReference type="PROSITE" id="PS50931">
    <property type="entry name" value="HTH_LYSR"/>
    <property type="match status" value="1"/>
</dbReference>
<dbReference type="EMBL" id="JACHXD010000001">
    <property type="protein sequence ID" value="MBB3117147.1"/>
    <property type="molecule type" value="Genomic_DNA"/>
</dbReference>
<dbReference type="AlphaFoldDB" id="A0A7W5B5U6"/>
<evidence type="ECO:0000313" key="6">
    <source>
        <dbReference type="EMBL" id="MBB3117147.1"/>
    </source>
</evidence>
<dbReference type="InterPro" id="IPR036388">
    <property type="entry name" value="WH-like_DNA-bd_sf"/>
</dbReference>
<dbReference type="InterPro" id="IPR058163">
    <property type="entry name" value="LysR-type_TF_proteobact-type"/>
</dbReference>
<keyword evidence="2" id="KW-0805">Transcription regulation</keyword>
<dbReference type="SUPFAM" id="SSF46785">
    <property type="entry name" value="Winged helix' DNA-binding domain"/>
    <property type="match status" value="1"/>
</dbReference>
<dbReference type="CDD" id="cd08432">
    <property type="entry name" value="PBP2_GcdR_TrpI_HvrB_AmpR_like"/>
    <property type="match status" value="1"/>
</dbReference>
<dbReference type="FunFam" id="1.10.10.10:FF:000038">
    <property type="entry name" value="Glycine cleavage system transcriptional activator"/>
    <property type="match status" value="1"/>
</dbReference>
<dbReference type="Pfam" id="PF03466">
    <property type="entry name" value="LysR_substrate"/>
    <property type="match status" value="1"/>
</dbReference>
<keyword evidence="3" id="KW-0238">DNA-binding</keyword>
<dbReference type="PANTHER" id="PTHR30537:SF26">
    <property type="entry name" value="GLYCINE CLEAVAGE SYSTEM TRANSCRIPTIONAL ACTIVATOR"/>
    <property type="match status" value="1"/>
</dbReference>
<dbReference type="SUPFAM" id="SSF53850">
    <property type="entry name" value="Periplasmic binding protein-like II"/>
    <property type="match status" value="1"/>
</dbReference>
<dbReference type="Proteomes" id="UP000541535">
    <property type="component" value="Unassembled WGS sequence"/>
</dbReference>
<evidence type="ECO:0000256" key="3">
    <source>
        <dbReference type="ARBA" id="ARBA00023125"/>
    </source>
</evidence>
<dbReference type="RefSeq" id="WP_183439140.1">
    <property type="nucleotide sequence ID" value="NZ_JACHXD010000001.1"/>
</dbReference>
<evidence type="ECO:0000313" key="7">
    <source>
        <dbReference type="Proteomes" id="UP000541535"/>
    </source>
</evidence>
<accession>A0A7W5B5U6</accession>
<dbReference type="GO" id="GO:0003700">
    <property type="term" value="F:DNA-binding transcription factor activity"/>
    <property type="evidence" value="ECO:0007669"/>
    <property type="project" value="InterPro"/>
</dbReference>
<dbReference type="Gene3D" id="1.10.10.10">
    <property type="entry name" value="Winged helix-like DNA-binding domain superfamily/Winged helix DNA-binding domain"/>
    <property type="match status" value="1"/>
</dbReference>
<dbReference type="InterPro" id="IPR036390">
    <property type="entry name" value="WH_DNA-bd_sf"/>
</dbReference>
<organism evidence="6 7">
    <name type="scientific">Pseudoduganella violacea</name>
    <dbReference type="NCBI Taxonomy" id="1715466"/>
    <lineage>
        <taxon>Bacteria</taxon>
        <taxon>Pseudomonadati</taxon>
        <taxon>Pseudomonadota</taxon>
        <taxon>Betaproteobacteria</taxon>
        <taxon>Burkholderiales</taxon>
        <taxon>Oxalobacteraceae</taxon>
        <taxon>Telluria group</taxon>
        <taxon>Pseudoduganella</taxon>
    </lineage>
</organism>
<dbReference type="InterPro" id="IPR000847">
    <property type="entry name" value="LysR_HTH_N"/>
</dbReference>
<dbReference type="GO" id="GO:0043565">
    <property type="term" value="F:sequence-specific DNA binding"/>
    <property type="evidence" value="ECO:0007669"/>
    <property type="project" value="TreeGrafter"/>
</dbReference>
<name>A0A7W5B5U6_9BURK</name>
<dbReference type="PANTHER" id="PTHR30537">
    <property type="entry name" value="HTH-TYPE TRANSCRIPTIONAL REGULATOR"/>
    <property type="match status" value="1"/>
</dbReference>
<gene>
    <name evidence="6" type="ORF">FHS03_000166</name>
</gene>
<comment type="similarity">
    <text evidence="1">Belongs to the LysR transcriptional regulatory family.</text>
</comment>
<dbReference type="FunFam" id="3.40.190.10:FF:000017">
    <property type="entry name" value="Glycine cleavage system transcriptional activator"/>
    <property type="match status" value="1"/>
</dbReference>
<evidence type="ECO:0000256" key="4">
    <source>
        <dbReference type="ARBA" id="ARBA00023163"/>
    </source>
</evidence>
<reference evidence="6 7" key="1">
    <citation type="submission" date="2020-08" db="EMBL/GenBank/DDBJ databases">
        <title>Genomic Encyclopedia of Type Strains, Phase III (KMG-III): the genomes of soil and plant-associated and newly described type strains.</title>
        <authorList>
            <person name="Whitman W."/>
        </authorList>
    </citation>
    <scope>NUCLEOTIDE SEQUENCE [LARGE SCALE GENOMIC DNA]</scope>
    <source>
        <strain evidence="6 7">CECT 8897</strain>
    </source>
</reference>
<dbReference type="Pfam" id="PF00126">
    <property type="entry name" value="HTH_1"/>
    <property type="match status" value="1"/>
</dbReference>
<evidence type="ECO:0000256" key="2">
    <source>
        <dbReference type="ARBA" id="ARBA00023015"/>
    </source>
</evidence>
<dbReference type="GO" id="GO:0006351">
    <property type="term" value="P:DNA-templated transcription"/>
    <property type="evidence" value="ECO:0007669"/>
    <property type="project" value="TreeGrafter"/>
</dbReference>